<keyword evidence="1" id="KW-1133">Transmembrane helix</keyword>
<evidence type="ECO:0000313" key="3">
    <source>
        <dbReference type="Proteomes" id="UP000236630"/>
    </source>
</evidence>
<reference evidence="2 3" key="1">
    <citation type="journal article" date="2017" name="Front. Genet.">
        <title>Draft sequencing of the heterozygous diploid genome of Satsuma (Citrus unshiu Marc.) using a hybrid assembly approach.</title>
        <authorList>
            <person name="Shimizu T."/>
            <person name="Tanizawa Y."/>
            <person name="Mochizuki T."/>
            <person name="Nagasaki H."/>
            <person name="Yoshioka T."/>
            <person name="Toyoda A."/>
            <person name="Fujiyama A."/>
            <person name="Kaminuma E."/>
            <person name="Nakamura Y."/>
        </authorList>
    </citation>
    <scope>NUCLEOTIDE SEQUENCE [LARGE SCALE GENOMIC DNA]</scope>
    <source>
        <strain evidence="3">cv. Miyagawa wase</strain>
    </source>
</reference>
<dbReference type="PANTHER" id="PTHR33306">
    <property type="entry name" value="EXPRESSED PROTEIN-RELATED-RELATED"/>
    <property type="match status" value="1"/>
</dbReference>
<accession>A0A2H5QL57</accession>
<keyword evidence="3" id="KW-1185">Reference proteome</keyword>
<feature type="transmembrane region" description="Helical" evidence="1">
    <location>
        <begin position="20"/>
        <end position="42"/>
    </location>
</feature>
<name>A0A2H5QL57_CITUN</name>
<dbReference type="EMBL" id="BDQV01000471">
    <property type="protein sequence ID" value="GAY65356.1"/>
    <property type="molecule type" value="Genomic_DNA"/>
</dbReference>
<proteinExistence type="predicted"/>
<protein>
    <submittedName>
        <fullName evidence="2">Uncharacterized protein</fullName>
    </submittedName>
</protein>
<dbReference type="AlphaFoldDB" id="A0A2H5QL57"/>
<keyword evidence="1" id="KW-0472">Membrane</keyword>
<evidence type="ECO:0000313" key="2">
    <source>
        <dbReference type="EMBL" id="GAY65356.1"/>
    </source>
</evidence>
<dbReference type="STRING" id="55188.A0A2H5QL57"/>
<gene>
    <name evidence="2" type="ORF">CUMW_240470</name>
</gene>
<dbReference type="Proteomes" id="UP000236630">
    <property type="component" value="Unassembled WGS sequence"/>
</dbReference>
<keyword evidence="1" id="KW-0812">Transmembrane</keyword>
<sequence length="119" mass="13519">MYRRSSIFDSFTLSPLPYPVLLIIAVALILLGISSYINYVSIVESAGQRLNKNWILFSTPVLLIFLVRCLSSWDSADRFCASPPWDKRRRSHHLPSEWSSPWRCGCLHCVAPHSCAVPI</sequence>
<comment type="caution">
    <text evidence="2">The sequence shown here is derived from an EMBL/GenBank/DDBJ whole genome shotgun (WGS) entry which is preliminary data.</text>
</comment>
<evidence type="ECO:0000256" key="1">
    <source>
        <dbReference type="SAM" id="Phobius"/>
    </source>
</evidence>
<organism evidence="2 3">
    <name type="scientific">Citrus unshiu</name>
    <name type="common">Satsuma mandarin</name>
    <name type="synonym">Citrus nobilis var. unshiu</name>
    <dbReference type="NCBI Taxonomy" id="55188"/>
    <lineage>
        <taxon>Eukaryota</taxon>
        <taxon>Viridiplantae</taxon>
        <taxon>Streptophyta</taxon>
        <taxon>Embryophyta</taxon>
        <taxon>Tracheophyta</taxon>
        <taxon>Spermatophyta</taxon>
        <taxon>Magnoliopsida</taxon>
        <taxon>eudicotyledons</taxon>
        <taxon>Gunneridae</taxon>
        <taxon>Pentapetalae</taxon>
        <taxon>rosids</taxon>
        <taxon>malvids</taxon>
        <taxon>Sapindales</taxon>
        <taxon>Rutaceae</taxon>
        <taxon>Aurantioideae</taxon>
        <taxon>Citrus</taxon>
    </lineage>
</organism>
<feature type="transmembrane region" description="Helical" evidence="1">
    <location>
        <begin position="54"/>
        <end position="73"/>
    </location>
</feature>
<dbReference type="PANTHER" id="PTHR33306:SF7">
    <property type="entry name" value="EXPRESSED PROTEIN"/>
    <property type="match status" value="1"/>
</dbReference>